<dbReference type="EMBL" id="HADW01015225">
    <property type="protein sequence ID" value="SBP16625.1"/>
    <property type="molecule type" value="Transcribed_RNA"/>
</dbReference>
<gene>
    <name evidence="2" type="primary">SI:DKEY-43F9.4</name>
</gene>
<evidence type="ECO:0000313" key="2">
    <source>
        <dbReference type="EMBL" id="SBP16625.1"/>
    </source>
</evidence>
<evidence type="ECO:0000256" key="1">
    <source>
        <dbReference type="SAM" id="MobiDB-lite"/>
    </source>
</evidence>
<reference evidence="2" key="2">
    <citation type="submission" date="2016-06" db="EMBL/GenBank/DDBJ databases">
        <title>The genome of a short-lived fish provides insights into sex chromosome evolution and the genetic control of aging.</title>
        <authorList>
            <person name="Reichwald K."/>
            <person name="Felder M."/>
            <person name="Petzold A."/>
            <person name="Koch P."/>
            <person name="Groth M."/>
            <person name="Platzer M."/>
        </authorList>
    </citation>
    <scope>NUCLEOTIDE SEQUENCE</scope>
    <source>
        <tissue evidence="2">Brain</tissue>
    </source>
</reference>
<reference evidence="2" key="1">
    <citation type="submission" date="2016-05" db="EMBL/GenBank/DDBJ databases">
        <authorList>
            <person name="Lavstsen T."/>
            <person name="Jespersen J.S."/>
        </authorList>
    </citation>
    <scope>NUCLEOTIDE SEQUENCE</scope>
    <source>
        <tissue evidence="2">Brain</tissue>
    </source>
</reference>
<sequence>PEAGLQGQTAGGGGGGGQGHVTSEGDDVTNTTFVESLESPVQQLPGQDFPLAPEVRCGVCCDGGVVPPEGVRDNRLSVPSDDQQGGFSQLPSSRQCGSTKAFEEGRVKSLQPGQEGRTLVGFWDFKLESLQNLYDSEHPKKIRFVNYLRRRHLQ</sequence>
<name>A0A1A7XFK1_9TELE</name>
<feature type="compositionally biased region" description="Gly residues" evidence="1">
    <location>
        <begin position="9"/>
        <end position="19"/>
    </location>
</feature>
<feature type="non-terminal residue" evidence="2">
    <location>
        <position position="1"/>
    </location>
</feature>
<feature type="compositionally biased region" description="Polar residues" evidence="1">
    <location>
        <begin position="80"/>
        <end position="98"/>
    </location>
</feature>
<organism evidence="2">
    <name type="scientific">Iconisemion striatum</name>
    <dbReference type="NCBI Taxonomy" id="60296"/>
    <lineage>
        <taxon>Eukaryota</taxon>
        <taxon>Metazoa</taxon>
        <taxon>Chordata</taxon>
        <taxon>Craniata</taxon>
        <taxon>Vertebrata</taxon>
        <taxon>Euteleostomi</taxon>
        <taxon>Actinopterygii</taxon>
        <taxon>Neopterygii</taxon>
        <taxon>Teleostei</taxon>
        <taxon>Neoteleostei</taxon>
        <taxon>Acanthomorphata</taxon>
        <taxon>Ovalentaria</taxon>
        <taxon>Atherinomorphae</taxon>
        <taxon>Cyprinodontiformes</taxon>
        <taxon>Nothobranchiidae</taxon>
        <taxon>Iconisemion</taxon>
    </lineage>
</organism>
<proteinExistence type="predicted"/>
<accession>A0A1A7XFK1</accession>
<feature type="compositionally biased region" description="Polar residues" evidence="1">
    <location>
        <begin position="28"/>
        <end position="45"/>
    </location>
</feature>
<dbReference type="AlphaFoldDB" id="A0A1A7XFK1"/>
<feature type="region of interest" description="Disordered" evidence="1">
    <location>
        <begin position="1"/>
        <end position="48"/>
    </location>
</feature>
<feature type="region of interest" description="Disordered" evidence="1">
    <location>
        <begin position="70"/>
        <end position="98"/>
    </location>
</feature>
<protein>
    <submittedName>
        <fullName evidence="2">Si:dkey-43f9.4</fullName>
    </submittedName>
</protein>
<feature type="non-terminal residue" evidence="2">
    <location>
        <position position="154"/>
    </location>
</feature>